<evidence type="ECO:0000313" key="9">
    <source>
        <dbReference type="EMBL" id="QIN77197.1"/>
    </source>
</evidence>
<keyword evidence="3" id="KW-1003">Cell membrane</keyword>
<dbReference type="PANTHER" id="PTHR42920:SF5">
    <property type="entry name" value="EAMA DOMAIN-CONTAINING PROTEIN"/>
    <property type="match status" value="1"/>
</dbReference>
<feature type="transmembrane region" description="Helical" evidence="7">
    <location>
        <begin position="114"/>
        <end position="131"/>
    </location>
</feature>
<feature type="domain" description="EamA" evidence="8">
    <location>
        <begin position="18"/>
        <end position="154"/>
    </location>
</feature>
<name>A0A6G8PSM2_9ACTN</name>
<evidence type="ECO:0000256" key="6">
    <source>
        <dbReference type="ARBA" id="ARBA00023136"/>
    </source>
</evidence>
<accession>A0A6G8PSM2</accession>
<organism evidence="9 10">
    <name type="scientific">Rubrobacter marinus</name>
    <dbReference type="NCBI Taxonomy" id="2653852"/>
    <lineage>
        <taxon>Bacteria</taxon>
        <taxon>Bacillati</taxon>
        <taxon>Actinomycetota</taxon>
        <taxon>Rubrobacteria</taxon>
        <taxon>Rubrobacterales</taxon>
        <taxon>Rubrobacteraceae</taxon>
        <taxon>Rubrobacter</taxon>
    </lineage>
</organism>
<gene>
    <name evidence="9" type="ORF">GBA65_00225</name>
</gene>
<feature type="transmembrane region" description="Helical" evidence="7">
    <location>
        <begin position="82"/>
        <end position="102"/>
    </location>
</feature>
<reference evidence="9 10" key="1">
    <citation type="submission" date="2019-10" db="EMBL/GenBank/DDBJ databases">
        <title>Rubrobacter sp nov SCSIO 52915 isolated from a deep-sea sediment in the South China Sea.</title>
        <authorList>
            <person name="Chen R.W."/>
        </authorList>
    </citation>
    <scope>NUCLEOTIDE SEQUENCE [LARGE SCALE GENOMIC DNA]</scope>
    <source>
        <strain evidence="9 10">SCSIO 52915</strain>
    </source>
</reference>
<evidence type="ECO:0000256" key="5">
    <source>
        <dbReference type="ARBA" id="ARBA00022989"/>
    </source>
</evidence>
<dbReference type="GO" id="GO:0005886">
    <property type="term" value="C:plasma membrane"/>
    <property type="evidence" value="ECO:0007669"/>
    <property type="project" value="UniProtKB-SubCell"/>
</dbReference>
<evidence type="ECO:0000256" key="2">
    <source>
        <dbReference type="ARBA" id="ARBA00007362"/>
    </source>
</evidence>
<dbReference type="Proteomes" id="UP000502706">
    <property type="component" value="Chromosome"/>
</dbReference>
<feature type="transmembrane region" description="Helical" evidence="7">
    <location>
        <begin position="138"/>
        <end position="158"/>
    </location>
</feature>
<feature type="transmembrane region" description="Helical" evidence="7">
    <location>
        <begin position="50"/>
        <end position="70"/>
    </location>
</feature>
<feature type="transmembrane region" description="Helical" evidence="7">
    <location>
        <begin position="259"/>
        <end position="278"/>
    </location>
</feature>
<dbReference type="Gene3D" id="1.10.3730.20">
    <property type="match status" value="1"/>
</dbReference>
<feature type="domain" description="EamA" evidence="8">
    <location>
        <begin position="169"/>
        <end position="299"/>
    </location>
</feature>
<dbReference type="SUPFAM" id="SSF103481">
    <property type="entry name" value="Multidrug resistance efflux transporter EmrE"/>
    <property type="match status" value="2"/>
</dbReference>
<comment type="subcellular location">
    <subcellularLocation>
        <location evidence="1">Cell membrane</location>
        <topology evidence="1">Multi-pass membrane protein</topology>
    </subcellularLocation>
</comment>
<keyword evidence="4 7" id="KW-0812">Transmembrane</keyword>
<feature type="transmembrane region" description="Helical" evidence="7">
    <location>
        <begin position="197"/>
        <end position="218"/>
    </location>
</feature>
<proteinExistence type="inferred from homology"/>
<evidence type="ECO:0000259" key="8">
    <source>
        <dbReference type="Pfam" id="PF00892"/>
    </source>
</evidence>
<keyword evidence="10" id="KW-1185">Reference proteome</keyword>
<dbReference type="InterPro" id="IPR051258">
    <property type="entry name" value="Diverse_Substrate_Transporter"/>
</dbReference>
<feature type="transmembrane region" description="Helical" evidence="7">
    <location>
        <begin position="224"/>
        <end position="247"/>
    </location>
</feature>
<keyword evidence="5 7" id="KW-1133">Transmembrane helix</keyword>
<feature type="transmembrane region" description="Helical" evidence="7">
    <location>
        <begin position="164"/>
        <end position="185"/>
    </location>
</feature>
<dbReference type="KEGG" id="rmar:GBA65_00225"/>
<dbReference type="InterPro" id="IPR000620">
    <property type="entry name" value="EamA_dom"/>
</dbReference>
<evidence type="ECO:0000256" key="4">
    <source>
        <dbReference type="ARBA" id="ARBA00022692"/>
    </source>
</evidence>
<dbReference type="Pfam" id="PF00892">
    <property type="entry name" value="EamA"/>
    <property type="match status" value="2"/>
</dbReference>
<protein>
    <submittedName>
        <fullName evidence="9">EamA family transporter</fullName>
    </submittedName>
</protein>
<dbReference type="EMBL" id="CP045121">
    <property type="protein sequence ID" value="QIN77197.1"/>
    <property type="molecule type" value="Genomic_DNA"/>
</dbReference>
<keyword evidence="6 7" id="KW-0472">Membrane</keyword>
<dbReference type="InterPro" id="IPR037185">
    <property type="entry name" value="EmrE-like"/>
</dbReference>
<sequence>MRMMSRPRQKPSAGGRLLGVLAVAAAASIWGTLGYFAKLLYAEGVSFEALVAFRAVVGWVAVLVFLALTRGLWQLRVARRDLVFLAPLGLVGIGAFYLLYFFTVRESEVGTASILLYSSPAFVTLLAWAFLREPLGVLRVVALGLTFAGIGLVVGAYDLGTLEVTPFVLLTGLLAGLTYGMYSIFGKPVAGHLGPAAILSYALGFGAVLLVAFALPTLGTLVGLPLWCYALLLMLAVVHTALAFALYTFGLRRLEAGRAAIVATVEPVVAGALGVLLLGEDLTALKVLGALLVLSGAALAQVGPGAPAAPKKAPDAGP</sequence>
<evidence type="ECO:0000313" key="10">
    <source>
        <dbReference type="Proteomes" id="UP000502706"/>
    </source>
</evidence>
<dbReference type="PANTHER" id="PTHR42920">
    <property type="entry name" value="OS03G0707200 PROTEIN-RELATED"/>
    <property type="match status" value="1"/>
</dbReference>
<evidence type="ECO:0000256" key="3">
    <source>
        <dbReference type="ARBA" id="ARBA00022475"/>
    </source>
</evidence>
<dbReference type="AlphaFoldDB" id="A0A6G8PSM2"/>
<evidence type="ECO:0000256" key="7">
    <source>
        <dbReference type="SAM" id="Phobius"/>
    </source>
</evidence>
<evidence type="ECO:0000256" key="1">
    <source>
        <dbReference type="ARBA" id="ARBA00004651"/>
    </source>
</evidence>
<comment type="similarity">
    <text evidence="2">Belongs to the EamA transporter family.</text>
</comment>